<reference evidence="1" key="1">
    <citation type="submission" date="2022-07" db="EMBL/GenBank/DDBJ databases">
        <title>Phylogenomic reconstructions and comparative analyses of Kickxellomycotina fungi.</title>
        <authorList>
            <person name="Reynolds N.K."/>
            <person name="Stajich J.E."/>
            <person name="Barry K."/>
            <person name="Grigoriev I.V."/>
            <person name="Crous P."/>
            <person name="Smith M.E."/>
        </authorList>
    </citation>
    <scope>NUCLEOTIDE SEQUENCE</scope>
    <source>
        <strain evidence="1">Benny 63K</strain>
    </source>
</reference>
<evidence type="ECO:0000313" key="1">
    <source>
        <dbReference type="EMBL" id="KAJ1896143.1"/>
    </source>
</evidence>
<comment type="caution">
    <text evidence="1">The sequence shown here is derived from an EMBL/GenBank/DDBJ whole genome shotgun (WGS) entry which is preliminary data.</text>
</comment>
<name>A0ACC1IN43_9FUNG</name>
<proteinExistence type="predicted"/>
<evidence type="ECO:0000313" key="2">
    <source>
        <dbReference type="Proteomes" id="UP001150581"/>
    </source>
</evidence>
<accession>A0ACC1IN43</accession>
<keyword evidence="2" id="KW-1185">Reference proteome</keyword>
<feature type="non-terminal residue" evidence="1">
    <location>
        <position position="83"/>
    </location>
</feature>
<dbReference type="Proteomes" id="UP001150581">
    <property type="component" value="Unassembled WGS sequence"/>
</dbReference>
<organism evidence="1 2">
    <name type="scientific">Kickxella alabastrina</name>
    <dbReference type="NCBI Taxonomy" id="61397"/>
    <lineage>
        <taxon>Eukaryota</taxon>
        <taxon>Fungi</taxon>
        <taxon>Fungi incertae sedis</taxon>
        <taxon>Zoopagomycota</taxon>
        <taxon>Kickxellomycotina</taxon>
        <taxon>Kickxellomycetes</taxon>
        <taxon>Kickxellales</taxon>
        <taxon>Kickxellaceae</taxon>
        <taxon>Kickxella</taxon>
    </lineage>
</organism>
<dbReference type="EMBL" id="JANBPG010000482">
    <property type="protein sequence ID" value="KAJ1896143.1"/>
    <property type="molecule type" value="Genomic_DNA"/>
</dbReference>
<gene>
    <name evidence="1" type="primary">SLU7_1</name>
    <name evidence="1" type="ORF">LPJ66_004168</name>
</gene>
<protein>
    <submittedName>
        <fullName evidence="1">mRNA splicing protein</fullName>
    </submittedName>
</protein>
<sequence>MSSSNTFGKGKLSREDYKKQKDLDAARKAGTAPAELDEEGNAINPHIPEFMSKAPWYMDTGKLGLQHQRKNALLSNDPAGSKE</sequence>